<dbReference type="EMBL" id="FQVA01000002">
    <property type="protein sequence ID" value="SHF58352.1"/>
    <property type="molecule type" value="Genomic_DNA"/>
</dbReference>
<organism evidence="1 2">
    <name type="scientific">Microbulbifer donghaiensis</name>
    <dbReference type="NCBI Taxonomy" id="494016"/>
    <lineage>
        <taxon>Bacteria</taxon>
        <taxon>Pseudomonadati</taxon>
        <taxon>Pseudomonadota</taxon>
        <taxon>Gammaproteobacteria</taxon>
        <taxon>Cellvibrionales</taxon>
        <taxon>Microbulbiferaceae</taxon>
        <taxon>Microbulbifer</taxon>
    </lineage>
</organism>
<protein>
    <recommendedName>
        <fullName evidence="3">Lipoprotein</fullName>
    </recommendedName>
</protein>
<evidence type="ECO:0008006" key="3">
    <source>
        <dbReference type="Google" id="ProtNLM"/>
    </source>
</evidence>
<dbReference type="STRING" id="494016.SAMN04487965_2309"/>
<reference evidence="2" key="1">
    <citation type="submission" date="2016-11" db="EMBL/GenBank/DDBJ databases">
        <authorList>
            <person name="Varghese N."/>
            <person name="Submissions S."/>
        </authorList>
    </citation>
    <scope>NUCLEOTIDE SEQUENCE [LARGE SCALE GENOMIC DNA]</scope>
    <source>
        <strain evidence="2">CGMCC 1.7063</strain>
    </source>
</reference>
<gene>
    <name evidence="1" type="ORF">SAMN04487965_2309</name>
</gene>
<dbReference type="Proteomes" id="UP000184170">
    <property type="component" value="Unassembled WGS sequence"/>
</dbReference>
<dbReference type="AlphaFoldDB" id="A0A1M5CVA2"/>
<dbReference type="OrthoDB" id="5737097at2"/>
<keyword evidence="2" id="KW-1185">Reference proteome</keyword>
<dbReference type="RefSeq" id="WP_143186962.1">
    <property type="nucleotide sequence ID" value="NZ_FQVA01000002.1"/>
</dbReference>
<sequence length="99" mass="10725">MKSSQWIAPISALMIAGCAGSSFDGFRDDLCGTPQAYTYRTVPVAEMPAFPGFCIADDVPMSGLGQCMEQGVNCYQLDNGNWCAGPFSPFVISYRPNWP</sequence>
<evidence type="ECO:0000313" key="2">
    <source>
        <dbReference type="Proteomes" id="UP000184170"/>
    </source>
</evidence>
<accession>A0A1M5CVA2</accession>
<proteinExistence type="predicted"/>
<name>A0A1M5CVA2_9GAMM</name>
<evidence type="ECO:0000313" key="1">
    <source>
        <dbReference type="EMBL" id="SHF58352.1"/>
    </source>
</evidence>
<dbReference type="PROSITE" id="PS51257">
    <property type="entry name" value="PROKAR_LIPOPROTEIN"/>
    <property type="match status" value="1"/>
</dbReference>